<protein>
    <submittedName>
        <fullName evidence="2">Uncharacterized protein</fullName>
    </submittedName>
</protein>
<keyword evidence="1" id="KW-0472">Membrane</keyword>
<reference evidence="2" key="1">
    <citation type="journal article" date="2015" name="Front. Microbiol.">
        <title>Combining genomic sequencing methods to explore viral diversity and reveal potential virus-host interactions.</title>
        <authorList>
            <person name="Chow C.E."/>
            <person name="Winget D.M."/>
            <person name="White R.A.III."/>
            <person name="Hallam S.J."/>
            <person name="Suttle C.A."/>
        </authorList>
    </citation>
    <scope>NUCLEOTIDE SEQUENCE</scope>
    <source>
        <strain evidence="2">Oxic1_7</strain>
    </source>
</reference>
<evidence type="ECO:0000256" key="1">
    <source>
        <dbReference type="SAM" id="Phobius"/>
    </source>
</evidence>
<evidence type="ECO:0000313" key="2">
    <source>
        <dbReference type="EMBL" id="AKH48236.1"/>
    </source>
</evidence>
<name>A0A0F7LAP4_9VIRU</name>
<sequence>MCANISLLIAAIPNCFLLFGFCNSILPILHMSLSTSTRYFILLSSSLRSSLVLMAYFSPLVVIGLTTL</sequence>
<feature type="transmembrane region" description="Helical" evidence="1">
    <location>
        <begin position="41"/>
        <end position="65"/>
    </location>
</feature>
<keyword evidence="1" id="KW-1133">Transmembrane helix</keyword>
<dbReference type="EMBL" id="KR029602">
    <property type="protein sequence ID" value="AKH48236.1"/>
    <property type="molecule type" value="Genomic_DNA"/>
</dbReference>
<keyword evidence="1" id="KW-0812">Transmembrane</keyword>
<feature type="transmembrane region" description="Helical" evidence="1">
    <location>
        <begin position="6"/>
        <end position="29"/>
    </location>
</feature>
<proteinExistence type="predicted"/>
<organism evidence="2">
    <name type="scientific">uncultured marine virus</name>
    <dbReference type="NCBI Taxonomy" id="186617"/>
    <lineage>
        <taxon>Viruses</taxon>
        <taxon>environmental samples</taxon>
    </lineage>
</organism>
<accession>A0A0F7LAP4</accession>
<reference evidence="2" key="2">
    <citation type="submission" date="2015-03" db="EMBL/GenBank/DDBJ databases">
        <authorList>
            <person name="Chow C.-E.T."/>
            <person name="Winget D.M."/>
            <person name="White R.A.III."/>
            <person name="Hallam S.J."/>
            <person name="Suttle C.A."/>
        </authorList>
    </citation>
    <scope>NUCLEOTIDE SEQUENCE</scope>
    <source>
        <strain evidence="2">Oxic1_7</strain>
    </source>
</reference>